<gene>
    <name evidence="1" type="ORF">KSP39_PZI001320</name>
</gene>
<dbReference type="EMBL" id="JBBWWQ010000001">
    <property type="protein sequence ID" value="KAK8957707.1"/>
    <property type="molecule type" value="Genomic_DNA"/>
</dbReference>
<proteinExistence type="predicted"/>
<dbReference type="AlphaFoldDB" id="A0AAP0GGD1"/>
<evidence type="ECO:0000313" key="2">
    <source>
        <dbReference type="Proteomes" id="UP001418222"/>
    </source>
</evidence>
<keyword evidence="2" id="KW-1185">Reference proteome</keyword>
<name>A0AAP0GGD1_9ASPA</name>
<protein>
    <submittedName>
        <fullName evidence="1">Uncharacterized protein</fullName>
    </submittedName>
</protein>
<accession>A0AAP0GGD1</accession>
<comment type="caution">
    <text evidence="1">The sequence shown here is derived from an EMBL/GenBank/DDBJ whole genome shotgun (WGS) entry which is preliminary data.</text>
</comment>
<organism evidence="1 2">
    <name type="scientific">Platanthera zijinensis</name>
    <dbReference type="NCBI Taxonomy" id="2320716"/>
    <lineage>
        <taxon>Eukaryota</taxon>
        <taxon>Viridiplantae</taxon>
        <taxon>Streptophyta</taxon>
        <taxon>Embryophyta</taxon>
        <taxon>Tracheophyta</taxon>
        <taxon>Spermatophyta</taxon>
        <taxon>Magnoliopsida</taxon>
        <taxon>Liliopsida</taxon>
        <taxon>Asparagales</taxon>
        <taxon>Orchidaceae</taxon>
        <taxon>Orchidoideae</taxon>
        <taxon>Orchideae</taxon>
        <taxon>Orchidinae</taxon>
        <taxon>Platanthera</taxon>
    </lineage>
</organism>
<dbReference type="PANTHER" id="PTHR35686:SF1">
    <property type="entry name" value="KINETOCHORE PROTEIN"/>
    <property type="match status" value="1"/>
</dbReference>
<sequence>MRPQSALLENLNPYESISDEEELQEITYDIDCSKNLQSLYSHQKRVQSTSTSLVESITGDCHQPTFAAHEDFRQKNPSVLPKDILPSKSEIRNRILQTEHEKLVSSYTGEESLNDSGYESISDEEKDARPRFSFIYAADRIQRGFSSLVNENQQQVCEWPAILEEANELAGLLGKTYNSFNSSVVPEERRFHKGGRGGSRFRFSFRSLSNKEDFSRAFSSSKDETYNSFEEDIEVPGGQDYFEQRADEDTVSHLLGNILEENTELDNKPVFHKQLVGAASVSELLEDMHKANPSSRRCLVEDNTKGKEKQKSSSQRTLLYLGGRVLEDKDTPEFIGEISSEDEHIDQDHQIAQIIKGQTMADMFQEAFNTSTVDAVEIPRSTKLGFGYHGRLQKVMQLEKDGCMAHFKHLQTGQATSNESNCIDVRILSRTLEAKLTVCHCLVGEYKKSLGYEKISQSNCENTLLEGFEDGKTMKRTIIFSPLFCSHVDLEVGNIVCIHPPWKEVQVSGGETMILCSYFSPMKAQNL</sequence>
<dbReference type="PANTHER" id="PTHR35686">
    <property type="entry name" value="KINETOCHORE PROTEIN"/>
    <property type="match status" value="1"/>
</dbReference>
<evidence type="ECO:0000313" key="1">
    <source>
        <dbReference type="EMBL" id="KAK8957707.1"/>
    </source>
</evidence>
<reference evidence="1 2" key="1">
    <citation type="journal article" date="2022" name="Nat. Plants">
        <title>Genomes of leafy and leafless Platanthera orchids illuminate the evolution of mycoheterotrophy.</title>
        <authorList>
            <person name="Li M.H."/>
            <person name="Liu K.W."/>
            <person name="Li Z."/>
            <person name="Lu H.C."/>
            <person name="Ye Q.L."/>
            <person name="Zhang D."/>
            <person name="Wang J.Y."/>
            <person name="Li Y.F."/>
            <person name="Zhong Z.M."/>
            <person name="Liu X."/>
            <person name="Yu X."/>
            <person name="Liu D.K."/>
            <person name="Tu X.D."/>
            <person name="Liu B."/>
            <person name="Hao Y."/>
            <person name="Liao X.Y."/>
            <person name="Jiang Y.T."/>
            <person name="Sun W.H."/>
            <person name="Chen J."/>
            <person name="Chen Y.Q."/>
            <person name="Ai Y."/>
            <person name="Zhai J.W."/>
            <person name="Wu S.S."/>
            <person name="Zhou Z."/>
            <person name="Hsiao Y.Y."/>
            <person name="Wu W.L."/>
            <person name="Chen Y.Y."/>
            <person name="Lin Y.F."/>
            <person name="Hsu J.L."/>
            <person name="Li C.Y."/>
            <person name="Wang Z.W."/>
            <person name="Zhao X."/>
            <person name="Zhong W.Y."/>
            <person name="Ma X.K."/>
            <person name="Ma L."/>
            <person name="Huang J."/>
            <person name="Chen G.Z."/>
            <person name="Huang M.Z."/>
            <person name="Huang L."/>
            <person name="Peng D.H."/>
            <person name="Luo Y.B."/>
            <person name="Zou S.Q."/>
            <person name="Chen S.P."/>
            <person name="Lan S."/>
            <person name="Tsai W.C."/>
            <person name="Van de Peer Y."/>
            <person name="Liu Z.J."/>
        </authorList>
    </citation>
    <scope>NUCLEOTIDE SEQUENCE [LARGE SCALE GENOMIC DNA]</scope>
    <source>
        <strain evidence="1">Lor287</strain>
    </source>
</reference>
<dbReference type="Proteomes" id="UP001418222">
    <property type="component" value="Unassembled WGS sequence"/>
</dbReference>